<dbReference type="Gene3D" id="3.90.550.10">
    <property type="entry name" value="Spore Coat Polysaccharide Biosynthesis Protein SpsA, Chain A"/>
    <property type="match status" value="1"/>
</dbReference>
<keyword evidence="2" id="KW-0812">Transmembrane</keyword>
<evidence type="ECO:0000313" key="4">
    <source>
        <dbReference type="EMBL" id="PYZ95876.1"/>
    </source>
</evidence>
<comment type="caution">
    <text evidence="4">The sequence shown here is derived from an EMBL/GenBank/DDBJ whole genome shotgun (WGS) entry which is preliminary data.</text>
</comment>
<dbReference type="OrthoDB" id="9807778at2"/>
<proteinExistence type="predicted"/>
<evidence type="ECO:0000259" key="3">
    <source>
        <dbReference type="Pfam" id="PF00535"/>
    </source>
</evidence>
<dbReference type="EMBL" id="PDOF01000003">
    <property type="protein sequence ID" value="PYZ95876.1"/>
    <property type="molecule type" value="Genomic_DNA"/>
</dbReference>
<gene>
    <name evidence="4" type="ORF">CR205_15960</name>
</gene>
<keyword evidence="2" id="KW-0472">Membrane</keyword>
<evidence type="ECO:0000313" key="5">
    <source>
        <dbReference type="Proteomes" id="UP000248066"/>
    </source>
</evidence>
<organism evidence="4 5">
    <name type="scientific">Alteribacter lacisalsi</name>
    <dbReference type="NCBI Taxonomy" id="2045244"/>
    <lineage>
        <taxon>Bacteria</taxon>
        <taxon>Bacillati</taxon>
        <taxon>Bacillota</taxon>
        <taxon>Bacilli</taxon>
        <taxon>Bacillales</taxon>
        <taxon>Bacillaceae</taxon>
        <taxon>Alteribacter</taxon>
    </lineage>
</organism>
<dbReference type="RefSeq" id="WP_110521153.1">
    <property type="nucleotide sequence ID" value="NZ_PDOF01000003.1"/>
</dbReference>
<accession>A0A2W0H5I0</accession>
<dbReference type="Proteomes" id="UP000248066">
    <property type="component" value="Unassembled WGS sequence"/>
</dbReference>
<dbReference type="AlphaFoldDB" id="A0A2W0H5I0"/>
<evidence type="ECO:0000256" key="2">
    <source>
        <dbReference type="SAM" id="Phobius"/>
    </source>
</evidence>
<reference evidence="4 5" key="1">
    <citation type="submission" date="2017-10" db="EMBL/GenBank/DDBJ databases">
        <title>Bacillus sp. nov., a halophilic bacterium isolated from a Yangshapao Lake.</title>
        <authorList>
            <person name="Wang H."/>
        </authorList>
    </citation>
    <scope>NUCLEOTIDE SEQUENCE [LARGE SCALE GENOMIC DNA]</scope>
    <source>
        <strain evidence="4 5">YSP-3</strain>
    </source>
</reference>
<dbReference type="GO" id="GO:0016740">
    <property type="term" value="F:transferase activity"/>
    <property type="evidence" value="ECO:0007669"/>
    <property type="project" value="UniProtKB-KW"/>
</dbReference>
<dbReference type="SUPFAM" id="SSF53448">
    <property type="entry name" value="Nucleotide-diphospho-sugar transferases"/>
    <property type="match status" value="1"/>
</dbReference>
<dbReference type="InterPro" id="IPR001173">
    <property type="entry name" value="Glyco_trans_2-like"/>
</dbReference>
<protein>
    <submittedName>
        <fullName evidence="4">Glycosyl transferase family 2</fullName>
    </submittedName>
</protein>
<dbReference type="InterPro" id="IPR050256">
    <property type="entry name" value="Glycosyltransferase_2"/>
</dbReference>
<dbReference type="PANTHER" id="PTHR48090:SF8">
    <property type="entry name" value="GLYCOSYLTRANSFERASE CSBB-RELATED"/>
    <property type="match status" value="1"/>
</dbReference>
<dbReference type="InterPro" id="IPR029044">
    <property type="entry name" value="Nucleotide-diphossugar_trans"/>
</dbReference>
<feature type="compositionally biased region" description="Basic and acidic residues" evidence="1">
    <location>
        <begin position="328"/>
        <end position="338"/>
    </location>
</feature>
<feature type="region of interest" description="Disordered" evidence="1">
    <location>
        <begin position="317"/>
        <end position="338"/>
    </location>
</feature>
<dbReference type="PANTHER" id="PTHR48090">
    <property type="entry name" value="UNDECAPRENYL-PHOSPHATE 4-DEOXY-4-FORMAMIDO-L-ARABINOSE TRANSFERASE-RELATED"/>
    <property type="match status" value="1"/>
</dbReference>
<dbReference type="CDD" id="cd04187">
    <property type="entry name" value="DPM1_like_bac"/>
    <property type="match status" value="1"/>
</dbReference>
<sequence>MKQQKIELLSIVIPAYNEETVLERFHEEVTGILRSLSIRYELIFVNDGSSDGTLEKLKQLKAADASVSFIDLSRNFGKESAMKAGLDHVAGDAAIVMDSDLEHPPSLIPDMVAAYREGYDVIHARSSVRVGQSRARHLLSGSFYSMMNRLAGDEVQFADGDKDFVLLSRKALDSVLQLSEYNRFSKGLFKWIGYPSKTVYFEQGTREEGASKWKLTSLITYSIDAITSFSLVPLRFSSYLGLLVSFFAFIYMLVIIGQTVFLGNQVAGFPTLVTLVLFMSGVILISLGIIGEYVARIFLEVKGRPIYFVNEYVPSEHEAQQNAEGDDRDERAHDETDQ</sequence>
<feature type="transmembrane region" description="Helical" evidence="2">
    <location>
        <begin position="239"/>
        <end position="261"/>
    </location>
</feature>
<keyword evidence="4" id="KW-0808">Transferase</keyword>
<evidence type="ECO:0000256" key="1">
    <source>
        <dbReference type="SAM" id="MobiDB-lite"/>
    </source>
</evidence>
<feature type="transmembrane region" description="Helical" evidence="2">
    <location>
        <begin position="273"/>
        <end position="295"/>
    </location>
</feature>
<dbReference type="GO" id="GO:0005886">
    <property type="term" value="C:plasma membrane"/>
    <property type="evidence" value="ECO:0007669"/>
    <property type="project" value="TreeGrafter"/>
</dbReference>
<feature type="domain" description="Glycosyltransferase 2-like" evidence="3">
    <location>
        <begin position="10"/>
        <end position="172"/>
    </location>
</feature>
<dbReference type="Pfam" id="PF00535">
    <property type="entry name" value="Glycos_transf_2"/>
    <property type="match status" value="1"/>
</dbReference>
<keyword evidence="5" id="KW-1185">Reference proteome</keyword>
<name>A0A2W0H5I0_9BACI</name>
<keyword evidence="2" id="KW-1133">Transmembrane helix</keyword>